<keyword evidence="1" id="KW-1133">Transmembrane helix</keyword>
<dbReference type="AlphaFoldDB" id="A0A0F9CK66"/>
<feature type="transmembrane region" description="Helical" evidence="1">
    <location>
        <begin position="59"/>
        <end position="78"/>
    </location>
</feature>
<accession>A0A0F9CK66</accession>
<reference evidence="2" key="1">
    <citation type="journal article" date="2015" name="Nature">
        <title>Complex archaea that bridge the gap between prokaryotes and eukaryotes.</title>
        <authorList>
            <person name="Spang A."/>
            <person name="Saw J.H."/>
            <person name="Jorgensen S.L."/>
            <person name="Zaremba-Niedzwiedzka K."/>
            <person name="Martijn J."/>
            <person name="Lind A.E."/>
            <person name="van Eijk R."/>
            <person name="Schleper C."/>
            <person name="Guy L."/>
            <person name="Ettema T.J."/>
        </authorList>
    </citation>
    <scope>NUCLEOTIDE SEQUENCE</scope>
</reference>
<dbReference type="EMBL" id="LAZR01043845">
    <property type="protein sequence ID" value="KKL06106.1"/>
    <property type="molecule type" value="Genomic_DNA"/>
</dbReference>
<gene>
    <name evidence="2" type="ORF">LCGC14_2599320</name>
</gene>
<organism evidence="2">
    <name type="scientific">marine sediment metagenome</name>
    <dbReference type="NCBI Taxonomy" id="412755"/>
    <lineage>
        <taxon>unclassified sequences</taxon>
        <taxon>metagenomes</taxon>
        <taxon>ecological metagenomes</taxon>
    </lineage>
</organism>
<feature type="non-terminal residue" evidence="2">
    <location>
        <position position="83"/>
    </location>
</feature>
<keyword evidence="1" id="KW-0472">Membrane</keyword>
<proteinExistence type="predicted"/>
<feature type="transmembrane region" description="Helical" evidence="1">
    <location>
        <begin position="7"/>
        <end position="24"/>
    </location>
</feature>
<protein>
    <submittedName>
        <fullName evidence="2">Uncharacterized protein</fullName>
    </submittedName>
</protein>
<comment type="caution">
    <text evidence="2">The sequence shown here is derived from an EMBL/GenBank/DDBJ whole genome shotgun (WGS) entry which is preliminary data.</text>
</comment>
<keyword evidence="1" id="KW-0812">Transmembrane</keyword>
<feature type="transmembrane region" description="Helical" evidence="1">
    <location>
        <begin position="30"/>
        <end position="52"/>
    </location>
</feature>
<sequence length="83" mass="9079">MIKNLKIWWTLLYVASIVLVNYAFSVLPILSLGASVVIPSATILVGLIFVIRDFAQREVGHYVILAMLLAGALSYFLADPTIA</sequence>
<name>A0A0F9CK66_9ZZZZ</name>
<evidence type="ECO:0000313" key="2">
    <source>
        <dbReference type="EMBL" id="KKL06106.1"/>
    </source>
</evidence>
<evidence type="ECO:0000256" key="1">
    <source>
        <dbReference type="SAM" id="Phobius"/>
    </source>
</evidence>